<reference evidence="7" key="1">
    <citation type="journal article" date="2020" name="Stud. Mycol.">
        <title>101 Dothideomycetes genomes: a test case for predicting lifestyles and emergence of pathogens.</title>
        <authorList>
            <person name="Haridas S."/>
            <person name="Albert R."/>
            <person name="Binder M."/>
            <person name="Bloem J."/>
            <person name="Labutti K."/>
            <person name="Salamov A."/>
            <person name="Andreopoulos B."/>
            <person name="Baker S."/>
            <person name="Barry K."/>
            <person name="Bills G."/>
            <person name="Bluhm B."/>
            <person name="Cannon C."/>
            <person name="Castanera R."/>
            <person name="Culley D."/>
            <person name="Daum C."/>
            <person name="Ezra D."/>
            <person name="Gonzalez J."/>
            <person name="Henrissat B."/>
            <person name="Kuo A."/>
            <person name="Liang C."/>
            <person name="Lipzen A."/>
            <person name="Lutzoni F."/>
            <person name="Magnuson J."/>
            <person name="Mondo S."/>
            <person name="Nolan M."/>
            <person name="Ohm R."/>
            <person name="Pangilinan J."/>
            <person name="Park H.-J."/>
            <person name="Ramirez L."/>
            <person name="Alfaro M."/>
            <person name="Sun H."/>
            <person name="Tritt A."/>
            <person name="Yoshinaga Y."/>
            <person name="Zwiers L.-H."/>
            <person name="Turgeon B."/>
            <person name="Goodwin S."/>
            <person name="Spatafora J."/>
            <person name="Crous P."/>
            <person name="Grigoriev I."/>
        </authorList>
    </citation>
    <scope>NUCLEOTIDE SEQUENCE</scope>
    <source>
        <strain evidence="7">CBS 107.79</strain>
    </source>
</reference>
<dbReference type="GO" id="GO:0046872">
    <property type="term" value="F:metal ion binding"/>
    <property type="evidence" value="ECO:0007669"/>
    <property type="project" value="UniProtKB-KW"/>
</dbReference>
<dbReference type="Proteomes" id="UP000800036">
    <property type="component" value="Unassembled WGS sequence"/>
</dbReference>
<protein>
    <recommendedName>
        <fullName evidence="9">Archaemetzincin-2</fullName>
    </recommendedName>
</protein>
<keyword evidence="2" id="KW-0645">Protease</keyword>
<feature type="non-terminal residue" evidence="7">
    <location>
        <position position="1"/>
    </location>
</feature>
<evidence type="ECO:0000256" key="2">
    <source>
        <dbReference type="ARBA" id="ARBA00022670"/>
    </source>
</evidence>
<evidence type="ECO:0000313" key="8">
    <source>
        <dbReference type="Proteomes" id="UP000800036"/>
    </source>
</evidence>
<dbReference type="EMBL" id="ML976722">
    <property type="protein sequence ID" value="KAF1968287.1"/>
    <property type="molecule type" value="Genomic_DNA"/>
</dbReference>
<dbReference type="SUPFAM" id="SSF55486">
    <property type="entry name" value="Metalloproteases ('zincins'), catalytic domain"/>
    <property type="match status" value="1"/>
</dbReference>
<evidence type="ECO:0000313" key="7">
    <source>
        <dbReference type="EMBL" id="KAF1968287.1"/>
    </source>
</evidence>
<keyword evidence="4" id="KW-0378">Hydrolase</keyword>
<name>A0A6A5V4M5_9PLEO</name>
<organism evidence="7 8">
    <name type="scientific">Bimuria novae-zelandiae CBS 107.79</name>
    <dbReference type="NCBI Taxonomy" id="1447943"/>
    <lineage>
        <taxon>Eukaryota</taxon>
        <taxon>Fungi</taxon>
        <taxon>Dikarya</taxon>
        <taxon>Ascomycota</taxon>
        <taxon>Pezizomycotina</taxon>
        <taxon>Dothideomycetes</taxon>
        <taxon>Pleosporomycetidae</taxon>
        <taxon>Pleosporales</taxon>
        <taxon>Massarineae</taxon>
        <taxon>Didymosphaeriaceae</taxon>
        <taxon>Bimuria</taxon>
    </lineage>
</organism>
<dbReference type="Gene3D" id="3.40.390.10">
    <property type="entry name" value="Collagenase (Catalytic Domain)"/>
    <property type="match status" value="1"/>
</dbReference>
<evidence type="ECO:0000256" key="5">
    <source>
        <dbReference type="ARBA" id="ARBA00022833"/>
    </source>
</evidence>
<evidence type="ECO:0000256" key="3">
    <source>
        <dbReference type="ARBA" id="ARBA00022723"/>
    </source>
</evidence>
<keyword evidence="6" id="KW-0482">Metalloprotease</keyword>
<gene>
    <name evidence="7" type="ORF">BU23DRAFT_380430</name>
</gene>
<keyword evidence="3" id="KW-0479">Metal-binding</keyword>
<accession>A0A6A5V4M5</accession>
<dbReference type="Pfam" id="PF07998">
    <property type="entry name" value="Peptidase_M54"/>
    <property type="match status" value="1"/>
</dbReference>
<dbReference type="AlphaFoldDB" id="A0A6A5V4M5"/>
<dbReference type="CDD" id="cd11375">
    <property type="entry name" value="Peptidase_M54"/>
    <property type="match status" value="1"/>
</dbReference>
<evidence type="ECO:0008006" key="9">
    <source>
        <dbReference type="Google" id="ProtNLM"/>
    </source>
</evidence>
<comment type="cofactor">
    <cofactor evidence="1">
        <name>Zn(2+)</name>
        <dbReference type="ChEBI" id="CHEBI:29105"/>
    </cofactor>
</comment>
<keyword evidence="8" id="KW-1185">Reference proteome</keyword>
<dbReference type="PANTHER" id="PTHR15910:SF1">
    <property type="entry name" value="ARCHAEMETZINCIN-2"/>
    <property type="match status" value="1"/>
</dbReference>
<evidence type="ECO:0000256" key="1">
    <source>
        <dbReference type="ARBA" id="ARBA00001947"/>
    </source>
</evidence>
<feature type="non-terminal residue" evidence="7">
    <location>
        <position position="393"/>
    </location>
</feature>
<proteinExistence type="predicted"/>
<evidence type="ECO:0000256" key="4">
    <source>
        <dbReference type="ARBA" id="ARBA00022801"/>
    </source>
</evidence>
<dbReference type="GO" id="GO:0008237">
    <property type="term" value="F:metallopeptidase activity"/>
    <property type="evidence" value="ECO:0007669"/>
    <property type="project" value="UniProtKB-KW"/>
</dbReference>
<dbReference type="GO" id="GO:0006508">
    <property type="term" value="P:proteolysis"/>
    <property type="evidence" value="ECO:0007669"/>
    <property type="project" value="UniProtKB-KW"/>
</dbReference>
<evidence type="ECO:0000256" key="6">
    <source>
        <dbReference type="ARBA" id="ARBA00023049"/>
    </source>
</evidence>
<dbReference type="InterPro" id="IPR024079">
    <property type="entry name" value="MetalloPept_cat_dom_sf"/>
</dbReference>
<dbReference type="PANTHER" id="PTHR15910">
    <property type="entry name" value="ARCHAEMETZINCIN"/>
    <property type="match status" value="1"/>
</dbReference>
<keyword evidence="5" id="KW-0862">Zinc</keyword>
<sequence length="393" mass="43515">CKHTILQLTPSPFAELAGFEQPTPKARKVATTSTGHIPPISGPNLMKEAQTKSQSFPAPLVLPHDALNYDPDGEGPAQTFKSWLQEKHRNMITEKRKTLYVGGPPKIDEKVNFMREWVNPKGTRTADDEQLTPPSVDETIAYIRDFYHGMPVKRLSIDLWWTAWEQSKKCAVPSADGLPQYVALSYGDAATRVRARPSPDSIFPAQLNLDDILDAAIAMLPDDAYAIVLLVDHDIYESPDDDFCAGRAYGGSRVSLVQSARYNPLLDEKIGIECEHAWPMSHCRCVVDELCAPEEVKCKPATAIEKALSKTGAMRAAVDAVVKLEMHVDDTKAELEALWASRVLRTVSHELGHTLCLAHCHYYACIMQSTSSLLEDTRQPPSLCPVCLSKIAH</sequence>
<dbReference type="OrthoDB" id="2365600at2759"/>
<dbReference type="InterPro" id="IPR012962">
    <property type="entry name" value="Pept_M54_archaemetzincn"/>
</dbReference>